<evidence type="ECO:0000313" key="2">
    <source>
        <dbReference type="EMBL" id="OGE30453.1"/>
    </source>
</evidence>
<keyword evidence="1" id="KW-1133">Transmembrane helix</keyword>
<feature type="transmembrane region" description="Helical" evidence="1">
    <location>
        <begin position="204"/>
        <end position="221"/>
    </location>
</feature>
<keyword evidence="1" id="KW-0472">Membrane</keyword>
<dbReference type="Pfam" id="PF13489">
    <property type="entry name" value="Methyltransf_23"/>
    <property type="match status" value="1"/>
</dbReference>
<dbReference type="Proteomes" id="UP000176902">
    <property type="component" value="Unassembled WGS sequence"/>
</dbReference>
<dbReference type="AlphaFoldDB" id="A0A1F5JP59"/>
<dbReference type="STRING" id="1797768.A3C59_00520"/>
<accession>A0A1F5JP59</accession>
<sequence length="235" mass="27203">MSDYIRHLQELYTPETFKRKKDYIDYNLGSYLSKIGYKKLKVLEVGPGMGEFESYLNDKGVVDIDIADNDQGILDYSLSKYKINKAILTKKIEDLDKKINKYNLIFLMQVLEHIPIDKYSETVKILFKHLERGGFLIIVVPNGNNPLGLIERYGDLQHTGCFTEQSLKDLINVSGLKNYQIRIRGYEIPTYSIINVIRVLLQKILHLFLLLIMIINGGIYFKTMTPNIMMAVNKK</sequence>
<name>A0A1F5JP59_9BACT</name>
<reference evidence="2 3" key="1">
    <citation type="journal article" date="2016" name="Nat. Commun.">
        <title>Thousands of microbial genomes shed light on interconnected biogeochemical processes in an aquifer system.</title>
        <authorList>
            <person name="Anantharaman K."/>
            <person name="Brown C.T."/>
            <person name="Hug L.A."/>
            <person name="Sharon I."/>
            <person name="Castelle C.J."/>
            <person name="Probst A.J."/>
            <person name="Thomas B.C."/>
            <person name="Singh A."/>
            <person name="Wilkins M.J."/>
            <person name="Karaoz U."/>
            <person name="Brodie E.L."/>
            <person name="Williams K.H."/>
            <person name="Hubbard S.S."/>
            <person name="Banfield J.F."/>
        </authorList>
    </citation>
    <scope>NUCLEOTIDE SEQUENCE [LARGE SCALE GENOMIC DNA]</scope>
</reference>
<evidence type="ECO:0008006" key="4">
    <source>
        <dbReference type="Google" id="ProtNLM"/>
    </source>
</evidence>
<dbReference type="EMBL" id="MFCV01000047">
    <property type="protein sequence ID" value="OGE30453.1"/>
    <property type="molecule type" value="Genomic_DNA"/>
</dbReference>
<proteinExistence type="predicted"/>
<dbReference type="InterPro" id="IPR029063">
    <property type="entry name" value="SAM-dependent_MTases_sf"/>
</dbReference>
<comment type="caution">
    <text evidence="2">The sequence shown here is derived from an EMBL/GenBank/DDBJ whole genome shotgun (WGS) entry which is preliminary data.</text>
</comment>
<dbReference type="SUPFAM" id="SSF53335">
    <property type="entry name" value="S-adenosyl-L-methionine-dependent methyltransferases"/>
    <property type="match status" value="1"/>
</dbReference>
<gene>
    <name evidence="2" type="ORF">A3C59_00520</name>
</gene>
<protein>
    <recommendedName>
        <fullName evidence="4">Methyltransferase type 12 domain-containing protein</fullName>
    </recommendedName>
</protein>
<evidence type="ECO:0000256" key="1">
    <source>
        <dbReference type="SAM" id="Phobius"/>
    </source>
</evidence>
<keyword evidence="1" id="KW-0812">Transmembrane</keyword>
<organism evidence="2 3">
    <name type="scientific">Candidatus Daviesbacteria bacterium RIFCSPHIGHO2_02_FULL_36_13</name>
    <dbReference type="NCBI Taxonomy" id="1797768"/>
    <lineage>
        <taxon>Bacteria</taxon>
        <taxon>Candidatus Daviesiibacteriota</taxon>
    </lineage>
</organism>
<dbReference type="Gene3D" id="3.40.50.150">
    <property type="entry name" value="Vaccinia Virus protein VP39"/>
    <property type="match status" value="1"/>
</dbReference>
<evidence type="ECO:0000313" key="3">
    <source>
        <dbReference type="Proteomes" id="UP000176902"/>
    </source>
</evidence>